<organism evidence="1 2">
    <name type="scientific">Geodia barretti</name>
    <name type="common">Barrett's horny sponge</name>
    <dbReference type="NCBI Taxonomy" id="519541"/>
    <lineage>
        <taxon>Eukaryota</taxon>
        <taxon>Metazoa</taxon>
        <taxon>Porifera</taxon>
        <taxon>Demospongiae</taxon>
        <taxon>Heteroscleromorpha</taxon>
        <taxon>Tetractinellida</taxon>
        <taxon>Astrophorina</taxon>
        <taxon>Geodiidae</taxon>
        <taxon>Geodia</taxon>
    </lineage>
</organism>
<name>A0AA35RSM9_GEOBA</name>
<dbReference type="Proteomes" id="UP001174909">
    <property type="component" value="Unassembled WGS sequence"/>
</dbReference>
<gene>
    <name evidence="1" type="ORF">GBAR_LOCUS10373</name>
</gene>
<dbReference type="EMBL" id="CASHTH010001582">
    <property type="protein sequence ID" value="CAI8017000.1"/>
    <property type="molecule type" value="Genomic_DNA"/>
</dbReference>
<protein>
    <submittedName>
        <fullName evidence="1">Uncharacterized protein</fullName>
    </submittedName>
</protein>
<evidence type="ECO:0000313" key="2">
    <source>
        <dbReference type="Proteomes" id="UP001174909"/>
    </source>
</evidence>
<dbReference type="AlphaFoldDB" id="A0AA35RSM9"/>
<evidence type="ECO:0000313" key="1">
    <source>
        <dbReference type="EMBL" id="CAI8017000.1"/>
    </source>
</evidence>
<keyword evidence="2" id="KW-1185">Reference proteome</keyword>
<comment type="caution">
    <text evidence="1">The sequence shown here is derived from an EMBL/GenBank/DDBJ whole genome shotgun (WGS) entry which is preliminary data.</text>
</comment>
<reference evidence="1" key="1">
    <citation type="submission" date="2023-03" db="EMBL/GenBank/DDBJ databases">
        <authorList>
            <person name="Steffen K."/>
            <person name="Cardenas P."/>
        </authorList>
    </citation>
    <scope>NUCLEOTIDE SEQUENCE</scope>
</reference>
<sequence>MSEGTPSSPPILLALATSLTMCLTKRLNRKTCMTT</sequence>
<accession>A0AA35RSM9</accession>
<proteinExistence type="predicted"/>